<gene>
    <name evidence="1" type="primary">psbI</name>
</gene>
<proteinExistence type="predicted"/>
<geneLocation type="chloroplast" evidence="1"/>
<keyword evidence="1" id="KW-0934">Plastid</keyword>
<keyword evidence="1" id="KW-0150">Chloroplast</keyword>
<dbReference type="EMBL" id="MZ043777">
    <property type="protein sequence ID" value="QWT69801.1"/>
    <property type="molecule type" value="Genomic_DNA"/>
</dbReference>
<sequence>MYSLFFLVRSWRLCNAYSQTFCIHCSYILCFSLHIWIPI</sequence>
<dbReference type="AlphaFoldDB" id="A0A8F2F7E0"/>
<protein>
    <submittedName>
        <fullName evidence="1">Photosystem II protein I</fullName>
    </submittedName>
</protein>
<reference evidence="1" key="1">
    <citation type="submission" date="2021-04" db="EMBL/GenBank/DDBJ databases">
        <title>The complete chloroplast genome sequence of Cardamine flexuosa.</title>
        <authorList>
            <person name="Raman G."/>
            <person name="Park S."/>
        </authorList>
    </citation>
    <scope>NUCLEOTIDE SEQUENCE</scope>
</reference>
<evidence type="ECO:0000313" key="1">
    <source>
        <dbReference type="EMBL" id="QWT69801.1"/>
    </source>
</evidence>
<name>A0A8F2F7E0_9BRAS</name>
<organism evidence="1">
    <name type="scientific">Cardamine occulta</name>
    <dbReference type="NCBI Taxonomy" id="2054765"/>
    <lineage>
        <taxon>Eukaryota</taxon>
        <taxon>Viridiplantae</taxon>
        <taxon>Streptophyta</taxon>
        <taxon>Embryophyta</taxon>
        <taxon>Tracheophyta</taxon>
        <taxon>Spermatophyta</taxon>
        <taxon>Magnoliopsida</taxon>
        <taxon>eudicotyledons</taxon>
        <taxon>Gunneridae</taxon>
        <taxon>Pentapetalae</taxon>
        <taxon>rosids</taxon>
        <taxon>malvids</taxon>
        <taxon>Brassicales</taxon>
        <taxon>Brassicaceae</taxon>
        <taxon>Cardamineae</taxon>
        <taxon>Cardamine</taxon>
    </lineage>
</organism>
<accession>A0A8F2F7E0</accession>